<gene>
    <name evidence="3" type="ORF">C1876_03775</name>
    <name evidence="4" type="ORF">DMP09_05090</name>
</gene>
<dbReference type="PANTHER" id="PTHR23416">
    <property type="entry name" value="SIALIC ACID SYNTHASE-RELATED"/>
    <property type="match status" value="1"/>
</dbReference>
<dbReference type="AlphaFoldDB" id="A0A3N0IZH4"/>
<dbReference type="PROSITE" id="PS00101">
    <property type="entry name" value="HEXAPEP_TRANSFERASES"/>
    <property type="match status" value="1"/>
</dbReference>
<evidence type="ECO:0000256" key="2">
    <source>
        <dbReference type="ARBA" id="ARBA00022737"/>
    </source>
</evidence>
<reference evidence="6" key="2">
    <citation type="submission" date="2018-05" db="EMBL/GenBank/DDBJ databases">
        <title>Genome Sequencing of selected type strains of the family Eggerthellaceae.</title>
        <authorList>
            <person name="Danylec N."/>
            <person name="Stoll D.A."/>
            <person name="Doetsch A."/>
            <person name="Huch M."/>
        </authorList>
    </citation>
    <scope>NUCLEOTIDE SEQUENCE [LARGE SCALE GENOMIC DNA]</scope>
    <source>
        <strain evidence="6">DSM 16107</strain>
    </source>
</reference>
<keyword evidence="4" id="KW-0012">Acyltransferase</keyword>
<keyword evidence="1 4" id="KW-0808">Transferase</keyword>
<dbReference type="EMBL" id="QICC01000013">
    <property type="protein sequence ID" value="RNM42403.1"/>
    <property type="molecule type" value="Genomic_DNA"/>
</dbReference>
<protein>
    <submittedName>
        <fullName evidence="4">Acyltransferase</fullName>
    </submittedName>
</protein>
<dbReference type="InterPro" id="IPR011004">
    <property type="entry name" value="Trimer_LpxA-like_sf"/>
</dbReference>
<dbReference type="CDD" id="cd04647">
    <property type="entry name" value="LbH_MAT_like"/>
    <property type="match status" value="1"/>
</dbReference>
<dbReference type="GO" id="GO:0016746">
    <property type="term" value="F:acyltransferase activity"/>
    <property type="evidence" value="ECO:0007669"/>
    <property type="project" value="UniProtKB-KW"/>
</dbReference>
<dbReference type="Gene3D" id="2.160.10.10">
    <property type="entry name" value="Hexapeptide repeat proteins"/>
    <property type="match status" value="1"/>
</dbReference>
<reference evidence="4" key="3">
    <citation type="journal article" date="2019" name="Microbiol. Resour. Announc.">
        <title>Draft Genome Sequences of Type Strains of Gordonibacter faecihominis, Paraeggerthella hongkongensis, Parvibacter caecicola,Slackia equolifaciens, Slackia faecicanis, and Slackia isoflavoniconvertens.</title>
        <authorList>
            <person name="Danylec N."/>
            <person name="Stoll D.A."/>
            <person name="Dotsch A."/>
            <person name="Huch M."/>
        </authorList>
    </citation>
    <scope>NUCLEOTIDE SEQUENCE</scope>
    <source>
        <strain evidence="4">DSM 16107</strain>
    </source>
</reference>
<name>A0A3N0IZH4_9ACTN</name>
<dbReference type="EMBL" id="PPTT01000005">
    <property type="protein sequence ID" value="RDB70365.1"/>
    <property type="molecule type" value="Genomic_DNA"/>
</dbReference>
<evidence type="ECO:0000313" key="5">
    <source>
        <dbReference type="Proteomes" id="UP000253817"/>
    </source>
</evidence>
<accession>A0A3N0IZH4</accession>
<evidence type="ECO:0000256" key="1">
    <source>
        <dbReference type="ARBA" id="ARBA00022679"/>
    </source>
</evidence>
<dbReference type="InterPro" id="IPR051159">
    <property type="entry name" value="Hexapeptide_acetyltransf"/>
</dbReference>
<evidence type="ECO:0000313" key="3">
    <source>
        <dbReference type="EMBL" id="RDB70365.1"/>
    </source>
</evidence>
<sequence length="176" mass="19773">MHRCLRVQEQGRRMMEFAERLVCKLYRLMKMAFLRSRYGSRLDVGGGAISFRKPFFCRLGPQGCMRLGRGAFFNYGCKIIAHERIEIGSDCLFGPNVQVFDFDHGHDRSDIAYKKQGMETKPVVIGNNVWLGANVVVLKGVTIGDNAIVGAGTIVSHDVPPDVTVYSKQDIRTVHH</sequence>
<evidence type="ECO:0000313" key="4">
    <source>
        <dbReference type="EMBL" id="RNM42403.1"/>
    </source>
</evidence>
<dbReference type="Proteomes" id="UP000253817">
    <property type="component" value="Unassembled WGS sequence"/>
</dbReference>
<comment type="caution">
    <text evidence="4">The sequence shown here is derived from an EMBL/GenBank/DDBJ whole genome shotgun (WGS) entry which is preliminary data.</text>
</comment>
<dbReference type="InterPro" id="IPR001451">
    <property type="entry name" value="Hexapep"/>
</dbReference>
<reference evidence="3 5" key="1">
    <citation type="journal article" date="2018" name="Elife">
        <title>Discovery and characterization of a prevalent human gut bacterial enzyme sufficient for the inactivation of a family of plant toxins.</title>
        <authorList>
            <person name="Koppel N."/>
            <person name="Bisanz J.E."/>
            <person name="Pandelia M.E."/>
            <person name="Turnbaugh P.J."/>
            <person name="Balskus E.P."/>
        </authorList>
    </citation>
    <scope>NUCLEOTIDE SEQUENCE [LARGE SCALE GENOMIC DNA]</scope>
    <source>
        <strain evidence="3 5">DSM 16107</strain>
    </source>
</reference>
<dbReference type="SUPFAM" id="SSF51161">
    <property type="entry name" value="Trimeric LpxA-like enzymes"/>
    <property type="match status" value="1"/>
</dbReference>
<keyword evidence="5" id="KW-1185">Reference proteome</keyword>
<dbReference type="Proteomes" id="UP000270112">
    <property type="component" value="Unassembled WGS sequence"/>
</dbReference>
<keyword evidence="2" id="KW-0677">Repeat</keyword>
<organism evidence="4 6">
    <name type="scientific">Eggerthella sinensis</name>
    <dbReference type="NCBI Taxonomy" id="242230"/>
    <lineage>
        <taxon>Bacteria</taxon>
        <taxon>Bacillati</taxon>
        <taxon>Actinomycetota</taxon>
        <taxon>Coriobacteriia</taxon>
        <taxon>Eggerthellales</taxon>
        <taxon>Eggerthellaceae</taxon>
        <taxon>Eggerthella</taxon>
    </lineage>
</organism>
<evidence type="ECO:0000313" key="6">
    <source>
        <dbReference type="Proteomes" id="UP000270112"/>
    </source>
</evidence>
<proteinExistence type="predicted"/>
<dbReference type="Pfam" id="PF00132">
    <property type="entry name" value="Hexapep"/>
    <property type="match status" value="1"/>
</dbReference>
<dbReference type="InterPro" id="IPR018357">
    <property type="entry name" value="Hexapep_transf_CS"/>
</dbReference>